<dbReference type="Proteomes" id="UP001055072">
    <property type="component" value="Unassembled WGS sequence"/>
</dbReference>
<accession>A0ACB8TQ09</accession>
<gene>
    <name evidence="1" type="ORF">BDY19DRAFT_973971</name>
</gene>
<comment type="caution">
    <text evidence="1">The sequence shown here is derived from an EMBL/GenBank/DDBJ whole genome shotgun (WGS) entry which is preliminary data.</text>
</comment>
<sequence length="572" mass="65683">MGAGESTARDGQNVQQAGPPDYYELLQVDENATADEIKKSFRKLALIHHPDKNHANVEEATERFAEIQQAYEVLSDEQERAWYDSHRASLIPEPDAASVFEDIKRGAPAPRGRDRGLTSRHLEQFMNPSIFNGLDDDEGGFFSIYGNLFSRLAHDEFLWGDHSLEEYPRFGYSAWPWAPISNQDPSNAARTFYTFWTNFVTAKDFSWFDQWELNDAPDRRVRRIMERENKKARDDARKEYNDSVRSLALFIRKRDPRYKLHLAQQNAATAARASGRSIAQQTVSRPAPSDLPSSTYIEQDWQKVSRSDDYADIEWAAAETGEDSEEWECVACGKTFRSEASWNSHERSKKHMQEVERLKREMLEEDETFGLDEGLDSEKEEENMVHEENQGEALSRPETPVEGLSRTPVEDTTSSEDHVIEALAPRPRKKKEKKKRRVESPEVLTKTEKKSMARISDDRYEPQTVNPRPLNSSEPLPDTETRGLGGDNEAYSLEHGQPQLSKREKRRAREAAKKAKEAPIEKTMVCNVCREVFDNRTKLFSHINSTGHAQAEQLLRSEDGWDTKRKGKKGKR</sequence>
<keyword evidence="2" id="KW-1185">Reference proteome</keyword>
<evidence type="ECO:0000313" key="2">
    <source>
        <dbReference type="Proteomes" id="UP001055072"/>
    </source>
</evidence>
<dbReference type="EMBL" id="MU274947">
    <property type="protein sequence ID" value="KAI0084125.1"/>
    <property type="molecule type" value="Genomic_DNA"/>
</dbReference>
<protein>
    <submittedName>
        <fullName evidence="1">Uncharacterized protein</fullName>
    </submittedName>
</protein>
<proteinExistence type="predicted"/>
<reference evidence="1" key="1">
    <citation type="journal article" date="2021" name="Environ. Microbiol.">
        <title>Gene family expansions and transcriptome signatures uncover fungal adaptations to wood decay.</title>
        <authorList>
            <person name="Hage H."/>
            <person name="Miyauchi S."/>
            <person name="Viragh M."/>
            <person name="Drula E."/>
            <person name="Min B."/>
            <person name="Chaduli D."/>
            <person name="Navarro D."/>
            <person name="Favel A."/>
            <person name="Norest M."/>
            <person name="Lesage-Meessen L."/>
            <person name="Balint B."/>
            <person name="Merenyi Z."/>
            <person name="de Eugenio L."/>
            <person name="Morin E."/>
            <person name="Martinez A.T."/>
            <person name="Baldrian P."/>
            <person name="Stursova M."/>
            <person name="Martinez M.J."/>
            <person name="Novotny C."/>
            <person name="Magnuson J.K."/>
            <person name="Spatafora J.W."/>
            <person name="Maurice S."/>
            <person name="Pangilinan J."/>
            <person name="Andreopoulos W."/>
            <person name="LaButti K."/>
            <person name="Hundley H."/>
            <person name="Na H."/>
            <person name="Kuo A."/>
            <person name="Barry K."/>
            <person name="Lipzen A."/>
            <person name="Henrissat B."/>
            <person name="Riley R."/>
            <person name="Ahrendt S."/>
            <person name="Nagy L.G."/>
            <person name="Grigoriev I.V."/>
            <person name="Martin F."/>
            <person name="Rosso M.N."/>
        </authorList>
    </citation>
    <scope>NUCLEOTIDE SEQUENCE</scope>
    <source>
        <strain evidence="1">CBS 384.51</strain>
    </source>
</reference>
<name>A0ACB8TQ09_9APHY</name>
<evidence type="ECO:0000313" key="1">
    <source>
        <dbReference type="EMBL" id="KAI0084125.1"/>
    </source>
</evidence>
<organism evidence="1 2">
    <name type="scientific">Irpex rosettiformis</name>
    <dbReference type="NCBI Taxonomy" id="378272"/>
    <lineage>
        <taxon>Eukaryota</taxon>
        <taxon>Fungi</taxon>
        <taxon>Dikarya</taxon>
        <taxon>Basidiomycota</taxon>
        <taxon>Agaricomycotina</taxon>
        <taxon>Agaricomycetes</taxon>
        <taxon>Polyporales</taxon>
        <taxon>Irpicaceae</taxon>
        <taxon>Irpex</taxon>
    </lineage>
</organism>